<protein>
    <recommendedName>
        <fullName evidence="7">Major facilitator superfamily (MFS) profile domain-containing protein</fullName>
    </recommendedName>
</protein>
<feature type="domain" description="Major facilitator superfamily (MFS) profile" evidence="7">
    <location>
        <begin position="104"/>
        <end position="535"/>
    </location>
</feature>
<evidence type="ECO:0000256" key="1">
    <source>
        <dbReference type="ARBA" id="ARBA00004141"/>
    </source>
</evidence>
<dbReference type="InterPro" id="IPR036259">
    <property type="entry name" value="MFS_trans_sf"/>
</dbReference>
<feature type="transmembrane region" description="Helical" evidence="6">
    <location>
        <begin position="233"/>
        <end position="255"/>
    </location>
</feature>
<dbReference type="FunFam" id="1.20.1250.20:FF:000082">
    <property type="entry name" value="MFS multidrug transporter, putative"/>
    <property type="match status" value="1"/>
</dbReference>
<feature type="compositionally biased region" description="Basic and acidic residues" evidence="5">
    <location>
        <begin position="1"/>
        <end position="11"/>
    </location>
</feature>
<evidence type="ECO:0000313" key="9">
    <source>
        <dbReference type="Proteomes" id="UP000019384"/>
    </source>
</evidence>
<name>W6MPU0_9ASCO</name>
<organism evidence="8 9">
    <name type="scientific">Kuraishia capsulata CBS 1993</name>
    <dbReference type="NCBI Taxonomy" id="1382522"/>
    <lineage>
        <taxon>Eukaryota</taxon>
        <taxon>Fungi</taxon>
        <taxon>Dikarya</taxon>
        <taxon>Ascomycota</taxon>
        <taxon>Saccharomycotina</taxon>
        <taxon>Pichiomycetes</taxon>
        <taxon>Pichiales</taxon>
        <taxon>Pichiaceae</taxon>
        <taxon>Kuraishia</taxon>
    </lineage>
</organism>
<evidence type="ECO:0000256" key="5">
    <source>
        <dbReference type="SAM" id="MobiDB-lite"/>
    </source>
</evidence>
<dbReference type="PANTHER" id="PTHR23502:SF7">
    <property type="entry name" value="DRUG_PROTON ANTIPORTER YHK8-RELATED"/>
    <property type="match status" value="1"/>
</dbReference>
<dbReference type="PROSITE" id="PS00216">
    <property type="entry name" value="SUGAR_TRANSPORT_1"/>
    <property type="match status" value="1"/>
</dbReference>
<keyword evidence="9" id="KW-1185">Reference proteome</keyword>
<feature type="transmembrane region" description="Helical" evidence="6">
    <location>
        <begin position="476"/>
        <end position="499"/>
    </location>
</feature>
<dbReference type="HOGENOM" id="CLU_008455_11_5_1"/>
<feature type="transmembrane region" description="Helical" evidence="6">
    <location>
        <begin position="200"/>
        <end position="221"/>
    </location>
</feature>
<comment type="subcellular location">
    <subcellularLocation>
        <location evidence="1">Membrane</location>
        <topology evidence="1">Multi-pass membrane protein</topology>
    </subcellularLocation>
</comment>
<dbReference type="CDD" id="cd17323">
    <property type="entry name" value="MFS_Tpo1_MDR_like"/>
    <property type="match status" value="1"/>
</dbReference>
<dbReference type="Gene3D" id="1.20.1250.20">
    <property type="entry name" value="MFS general substrate transporter like domains"/>
    <property type="match status" value="1"/>
</dbReference>
<proteinExistence type="predicted"/>
<dbReference type="EMBL" id="HG793129">
    <property type="protein sequence ID" value="CDK28739.1"/>
    <property type="molecule type" value="Genomic_DNA"/>
</dbReference>
<dbReference type="InterPro" id="IPR011701">
    <property type="entry name" value="MFS"/>
</dbReference>
<keyword evidence="2 6" id="KW-0812">Transmembrane</keyword>
<feature type="transmembrane region" description="Helical" evidence="6">
    <location>
        <begin position="141"/>
        <end position="162"/>
    </location>
</feature>
<feature type="transmembrane region" description="Helical" evidence="6">
    <location>
        <begin position="261"/>
        <end position="283"/>
    </location>
</feature>
<dbReference type="PROSITE" id="PS50850">
    <property type="entry name" value="MFS"/>
    <property type="match status" value="1"/>
</dbReference>
<dbReference type="GO" id="GO:0005886">
    <property type="term" value="C:plasma membrane"/>
    <property type="evidence" value="ECO:0007669"/>
    <property type="project" value="TreeGrafter"/>
</dbReference>
<dbReference type="GO" id="GO:0042908">
    <property type="term" value="P:xenobiotic transport"/>
    <property type="evidence" value="ECO:0007669"/>
    <property type="project" value="UniProtKB-ARBA"/>
</dbReference>
<keyword evidence="4 6" id="KW-0472">Membrane</keyword>
<accession>W6MPU0</accession>
<feature type="transmembrane region" description="Helical" evidence="6">
    <location>
        <begin position="418"/>
        <end position="437"/>
    </location>
</feature>
<evidence type="ECO:0000313" key="8">
    <source>
        <dbReference type="EMBL" id="CDK28739.1"/>
    </source>
</evidence>
<dbReference type="PANTHER" id="PTHR23502">
    <property type="entry name" value="MAJOR FACILITATOR SUPERFAMILY"/>
    <property type="match status" value="1"/>
</dbReference>
<feature type="transmembrane region" description="Helical" evidence="6">
    <location>
        <begin position="443"/>
        <end position="469"/>
    </location>
</feature>
<dbReference type="STRING" id="1382522.W6MPU0"/>
<keyword evidence="3 6" id="KW-1133">Transmembrane helix</keyword>
<dbReference type="GO" id="GO:0140115">
    <property type="term" value="P:export across plasma membrane"/>
    <property type="evidence" value="ECO:0007669"/>
    <property type="project" value="UniProtKB-ARBA"/>
</dbReference>
<dbReference type="SUPFAM" id="SSF103473">
    <property type="entry name" value="MFS general substrate transporter"/>
    <property type="match status" value="1"/>
</dbReference>
<evidence type="ECO:0000256" key="2">
    <source>
        <dbReference type="ARBA" id="ARBA00022692"/>
    </source>
</evidence>
<dbReference type="InterPro" id="IPR020846">
    <property type="entry name" value="MFS_dom"/>
</dbReference>
<sequence>METINSREHAKSLSSGTESSLHENLRVCGLPGVQNERDSESQVGLERSDTNYSQYPDQALLDEIVLIHSTRTRSNTEKGITVDPNEVTIEDGDAEDMYSIPMVKKVVISFLMCMTALNVTMLSSCWSLVSEKIMSEFHVGHEVSTLGVSLFIWGMGVGPLFLSPISEYYGRKATYVGGLALTVCFEILTCFSRNLGGMLFGRFMSGFFGSAFLSVAGGTFSDIFVKEDIAVPVMLFSLCPFMGPSLGPLIAGFIADSNADYRWLFYSLTLWTGTLLISMLIFVPETYRPVLLARKAAKLRKETGNQDFFAPLEKVELTLFQSTILSAKRPLLLLVRDPMMLVLCVYTGLILAIVYLFFVSFPYTFRTVWGFGISAQGMSFLGLLTGMVVSSPFSLVFGKIYLHLTKKNNGIAKPEFRFPSVILGGLLSPIALFMMAWTSYANVHWIGLIVCSSLYGVGTSFLFSGVFTYTVDAYRLYAASAMAANSFTRSTMAGVFPLFGLQMYEKLGVHWATMLLGFISLAMSPFAFIFYKKGEYLRSRSPYGWSE</sequence>
<evidence type="ECO:0000259" key="7">
    <source>
        <dbReference type="PROSITE" id="PS50850"/>
    </source>
</evidence>
<reference evidence="8" key="1">
    <citation type="submission" date="2013-12" db="EMBL/GenBank/DDBJ databases">
        <authorList>
            <person name="Genoscope - CEA"/>
        </authorList>
    </citation>
    <scope>NUCLEOTIDE SEQUENCE</scope>
    <source>
        <strain evidence="8">CBS 1993</strain>
    </source>
</reference>
<evidence type="ECO:0000256" key="4">
    <source>
        <dbReference type="ARBA" id="ARBA00023136"/>
    </source>
</evidence>
<dbReference type="OrthoDB" id="9986881at2759"/>
<dbReference type="GO" id="GO:0022857">
    <property type="term" value="F:transmembrane transporter activity"/>
    <property type="evidence" value="ECO:0007669"/>
    <property type="project" value="InterPro"/>
</dbReference>
<feature type="region of interest" description="Disordered" evidence="5">
    <location>
        <begin position="1"/>
        <end position="24"/>
    </location>
</feature>
<evidence type="ECO:0000256" key="3">
    <source>
        <dbReference type="ARBA" id="ARBA00022989"/>
    </source>
</evidence>
<reference evidence="8" key="2">
    <citation type="submission" date="2014-02" db="EMBL/GenBank/DDBJ databases">
        <title>Complete DNA sequence of /Kuraishia capsulata/ illustrates novel genomic features among budding yeasts (/Saccharomycotina/).</title>
        <authorList>
            <person name="Morales L."/>
            <person name="Noel B."/>
            <person name="Porcel B."/>
            <person name="Marcet-Houben M."/>
            <person name="Hullo M-F."/>
            <person name="Sacerdot C."/>
            <person name="Tekaia F."/>
            <person name="Leh-Louis V."/>
            <person name="Despons L."/>
            <person name="Khanna V."/>
            <person name="Aury J-M."/>
            <person name="Barbe V."/>
            <person name="Couloux A."/>
            <person name="Labadie K."/>
            <person name="Pelletier E."/>
            <person name="Souciet J-L."/>
            <person name="Boekhout T."/>
            <person name="Gabaldon T."/>
            <person name="Wincker P."/>
            <person name="Dujon B."/>
        </authorList>
    </citation>
    <scope>NUCLEOTIDE SEQUENCE</scope>
    <source>
        <strain evidence="8">CBS 1993</strain>
    </source>
</reference>
<dbReference type="Pfam" id="PF07690">
    <property type="entry name" value="MFS_1"/>
    <property type="match status" value="1"/>
</dbReference>
<dbReference type="GeneID" id="34522117"/>
<feature type="transmembrane region" description="Helical" evidence="6">
    <location>
        <begin position="511"/>
        <end position="531"/>
    </location>
</feature>
<feature type="transmembrane region" description="Helical" evidence="6">
    <location>
        <begin position="338"/>
        <end position="358"/>
    </location>
</feature>
<dbReference type="Proteomes" id="UP000019384">
    <property type="component" value="Unassembled WGS sequence"/>
</dbReference>
<dbReference type="RefSeq" id="XP_022460729.1">
    <property type="nucleotide sequence ID" value="XM_022601489.1"/>
</dbReference>
<feature type="transmembrane region" description="Helical" evidence="6">
    <location>
        <begin position="378"/>
        <end position="397"/>
    </location>
</feature>
<dbReference type="AlphaFoldDB" id="W6MPU0"/>
<feature type="transmembrane region" description="Helical" evidence="6">
    <location>
        <begin position="106"/>
        <end position="129"/>
    </location>
</feature>
<evidence type="ECO:0000256" key="6">
    <source>
        <dbReference type="SAM" id="Phobius"/>
    </source>
</evidence>
<gene>
    <name evidence="8" type="ORF">KUCA_T00004723001</name>
</gene>
<dbReference type="InterPro" id="IPR005829">
    <property type="entry name" value="Sugar_transporter_CS"/>
</dbReference>
<feature type="transmembrane region" description="Helical" evidence="6">
    <location>
        <begin position="174"/>
        <end position="194"/>
    </location>
</feature>